<feature type="compositionally biased region" description="Low complexity" evidence="1">
    <location>
        <begin position="74"/>
        <end position="85"/>
    </location>
</feature>
<proteinExistence type="predicted"/>
<organism evidence="2 3">
    <name type="scientific">Phomopsis amygdali</name>
    <name type="common">Fusicoccum amygdali</name>
    <dbReference type="NCBI Taxonomy" id="1214568"/>
    <lineage>
        <taxon>Eukaryota</taxon>
        <taxon>Fungi</taxon>
        <taxon>Dikarya</taxon>
        <taxon>Ascomycota</taxon>
        <taxon>Pezizomycotina</taxon>
        <taxon>Sordariomycetes</taxon>
        <taxon>Sordariomycetidae</taxon>
        <taxon>Diaporthales</taxon>
        <taxon>Diaporthaceae</taxon>
        <taxon>Diaporthe</taxon>
    </lineage>
</organism>
<evidence type="ECO:0000256" key="1">
    <source>
        <dbReference type="SAM" id="MobiDB-lite"/>
    </source>
</evidence>
<evidence type="ECO:0000313" key="2">
    <source>
        <dbReference type="EMBL" id="KAK2614341.1"/>
    </source>
</evidence>
<protein>
    <submittedName>
        <fullName evidence="2">Uncharacterized protein</fullName>
    </submittedName>
</protein>
<keyword evidence="3" id="KW-1185">Reference proteome</keyword>
<sequence>MVHRQAGSSNRNLGKQVVLKACVDDPVDAGQRFKIGFCGWEAIDRAHSHTMTSHGHIAKETKGEAQPAQEQIHNSDNNNTTSNTTIERKQGN</sequence>
<name>A0AAD9W9U3_PHOAM</name>
<dbReference type="AlphaFoldDB" id="A0AAD9W9U3"/>
<reference evidence="2" key="1">
    <citation type="submission" date="2023-06" db="EMBL/GenBank/DDBJ databases">
        <authorList>
            <person name="Noh H."/>
        </authorList>
    </citation>
    <scope>NUCLEOTIDE SEQUENCE</scope>
    <source>
        <strain evidence="2">DUCC20226</strain>
    </source>
</reference>
<feature type="region of interest" description="Disordered" evidence="1">
    <location>
        <begin position="49"/>
        <end position="92"/>
    </location>
</feature>
<comment type="caution">
    <text evidence="2">The sequence shown here is derived from an EMBL/GenBank/DDBJ whole genome shotgun (WGS) entry which is preliminary data.</text>
</comment>
<dbReference type="Proteomes" id="UP001265746">
    <property type="component" value="Unassembled WGS sequence"/>
</dbReference>
<evidence type="ECO:0000313" key="3">
    <source>
        <dbReference type="Proteomes" id="UP001265746"/>
    </source>
</evidence>
<gene>
    <name evidence="2" type="ORF">N8I77_001178</name>
</gene>
<accession>A0AAD9W9U3</accession>
<dbReference type="EMBL" id="JAUJFL010000001">
    <property type="protein sequence ID" value="KAK2614341.1"/>
    <property type="molecule type" value="Genomic_DNA"/>
</dbReference>